<evidence type="ECO:0000313" key="1">
    <source>
        <dbReference type="EMBL" id="KAK0453377.1"/>
    </source>
</evidence>
<dbReference type="Proteomes" id="UP001175226">
    <property type="component" value="Unassembled WGS sequence"/>
</dbReference>
<dbReference type="EMBL" id="JAUEPT010000003">
    <property type="protein sequence ID" value="KAK0453377.1"/>
    <property type="molecule type" value="Genomic_DNA"/>
</dbReference>
<comment type="caution">
    <text evidence="1">The sequence shown here is derived from an EMBL/GenBank/DDBJ whole genome shotgun (WGS) entry which is preliminary data.</text>
</comment>
<evidence type="ECO:0000313" key="2">
    <source>
        <dbReference type="Proteomes" id="UP001175226"/>
    </source>
</evidence>
<reference evidence="1" key="1">
    <citation type="submission" date="2023-06" db="EMBL/GenBank/DDBJ databases">
        <authorList>
            <consortium name="Lawrence Berkeley National Laboratory"/>
            <person name="Ahrendt S."/>
            <person name="Sahu N."/>
            <person name="Indic B."/>
            <person name="Wong-Bajracharya J."/>
            <person name="Merenyi Z."/>
            <person name="Ke H.-M."/>
            <person name="Monk M."/>
            <person name="Kocsube S."/>
            <person name="Drula E."/>
            <person name="Lipzen A."/>
            <person name="Balint B."/>
            <person name="Henrissat B."/>
            <person name="Andreopoulos B."/>
            <person name="Martin F.M."/>
            <person name="Harder C.B."/>
            <person name="Rigling D."/>
            <person name="Ford K.L."/>
            <person name="Foster G.D."/>
            <person name="Pangilinan J."/>
            <person name="Papanicolaou A."/>
            <person name="Barry K."/>
            <person name="LaButti K."/>
            <person name="Viragh M."/>
            <person name="Koriabine M."/>
            <person name="Yan M."/>
            <person name="Riley R."/>
            <person name="Champramary S."/>
            <person name="Plett K.L."/>
            <person name="Tsai I.J."/>
            <person name="Slot J."/>
            <person name="Sipos G."/>
            <person name="Plett J."/>
            <person name="Nagy L.G."/>
            <person name="Grigoriev I.V."/>
        </authorList>
    </citation>
    <scope>NUCLEOTIDE SEQUENCE</scope>
    <source>
        <strain evidence="1">FPL87.14</strain>
    </source>
</reference>
<protein>
    <submittedName>
        <fullName evidence="1">Uncharacterized protein</fullName>
    </submittedName>
</protein>
<proteinExistence type="predicted"/>
<organism evidence="1 2">
    <name type="scientific">Armillaria borealis</name>
    <dbReference type="NCBI Taxonomy" id="47425"/>
    <lineage>
        <taxon>Eukaryota</taxon>
        <taxon>Fungi</taxon>
        <taxon>Dikarya</taxon>
        <taxon>Basidiomycota</taxon>
        <taxon>Agaricomycotina</taxon>
        <taxon>Agaricomycetes</taxon>
        <taxon>Agaricomycetidae</taxon>
        <taxon>Agaricales</taxon>
        <taxon>Marasmiineae</taxon>
        <taxon>Physalacriaceae</taxon>
        <taxon>Armillaria</taxon>
    </lineage>
</organism>
<dbReference type="AlphaFoldDB" id="A0AA39N0G1"/>
<sequence length="890" mass="101414">MFSRLRSRQLSHASPWTMPSTIRTVIQDDNNHLFLCLESDALPPVPARGISFQDPKNSWLPDPEDFIGRSWASDTMPYQGFLPIHRSSVYQCVLFKCLDYSSASIPLFSPSPGQWALETKVADEWKHLEYLLVLLRQTLGRKLDCIERLPYPRFPPPWEYGYHHAKCHKMAMEDAAIRSRDAFLILAGEISFLLALTIAKKEGDDWEIMLTEEVGGNWTDLIQTSWLVQKDGGFWQGEEASRRVGLFVDPRVCKTAANFLEAYTAYGIPVWIDWGPITSPFEALDPSLYQKYYFWLPPSRVVRCTTAEHPSPQMRDVLLGPSRQQAGEIFVDSESEDSEQNVLQQTTRYSDVLVASRSDETCVTIEGHKHSEEMQILHTPTCELDPHEQQHSTGSVGVFVWEKVDDKNYVGARRRASDCDIPPLQEHRGRSLQASVGKLSAPSLMDSKPCSAEAWEKAYTNLFDVQPQVLREGLKPKEHEYWSLKDVLRFRFGIQIARPSDPTPLTIVDEAKVKNCLKSLEHFSVPQDDVEKSTLLSLEGFVSWLAWHAAKNKDSGNSAITASHVQPPPTHTIPVAWWDLLPQSHSYLGKHTSSLDIQAVRWRVGGDERMGYRLQVQGAAKVLDQRYMLIVYRADDVLHCLRLSGVMRLDDLIQELCGHGIRFTVGVQADPPDPKSWRKPSVDGPCHDHILIPCRPANFKATLLDYISYVRRRAALLRDPVVASAALMHGGIIWRLAMEHIDDFSVVLRRPTDDILRYGKCHKVTVLGREEREIHMWEESLSESQMDVICGVYKVYNRSPNGYNLTQDISWFPKDGSFKTSALNVGFWTADTEQWYTRRVNMYLSADSEKSCLNQSGWRSSARLWRCAIATYKGLETVSKHFVDHLLARQ</sequence>
<accession>A0AA39N0G1</accession>
<name>A0AA39N0G1_9AGAR</name>
<gene>
    <name evidence="1" type="ORF">EV421DRAFT_676828</name>
</gene>
<keyword evidence="2" id="KW-1185">Reference proteome</keyword>